<keyword evidence="7" id="KW-0067">ATP-binding</keyword>
<dbReference type="SUPFAM" id="SSF55874">
    <property type="entry name" value="ATPase domain of HSP90 chaperone/DNA topoisomerase II/histidine kinase"/>
    <property type="match status" value="1"/>
</dbReference>
<dbReference type="Gene3D" id="3.30.565.10">
    <property type="entry name" value="Histidine kinase-like ATPase, C-terminal domain"/>
    <property type="match status" value="1"/>
</dbReference>
<keyword evidence="9" id="KW-0175">Coiled coil</keyword>
<keyword evidence="3" id="KW-0597">Phosphoprotein</keyword>
<organism evidence="11 12">
    <name type="scientific">Mesobacillus selenatarsenatis</name>
    <dbReference type="NCBI Taxonomy" id="388741"/>
    <lineage>
        <taxon>Bacteria</taxon>
        <taxon>Bacillati</taxon>
        <taxon>Bacillota</taxon>
        <taxon>Bacilli</taxon>
        <taxon>Bacillales</taxon>
        <taxon>Bacillaceae</taxon>
        <taxon>Mesobacillus</taxon>
    </lineage>
</organism>
<evidence type="ECO:0000256" key="6">
    <source>
        <dbReference type="ARBA" id="ARBA00022777"/>
    </source>
</evidence>
<dbReference type="EMBL" id="JAAVUM010000001">
    <property type="protein sequence ID" value="NKE04336.1"/>
    <property type="molecule type" value="Genomic_DNA"/>
</dbReference>
<comment type="caution">
    <text evidence="11">The sequence shown here is derived from an EMBL/GenBank/DDBJ whole genome shotgun (WGS) entry which is preliminary data.</text>
</comment>
<keyword evidence="5" id="KW-0547">Nucleotide-binding</keyword>
<reference evidence="11 12" key="1">
    <citation type="submission" date="2020-03" db="EMBL/GenBank/DDBJ databases">
        <authorList>
            <person name="Sun Q."/>
        </authorList>
    </citation>
    <scope>NUCLEOTIDE SEQUENCE [LARGE SCALE GENOMIC DNA]</scope>
    <source>
        <strain evidence="11 12">KACC 21451</strain>
    </source>
</reference>
<dbReference type="PANTHER" id="PTHR43065:SF10">
    <property type="entry name" value="PEROXIDE STRESS-ACTIVATED HISTIDINE KINASE MAK3"/>
    <property type="match status" value="1"/>
</dbReference>
<dbReference type="Pfam" id="PF02518">
    <property type="entry name" value="HATPase_c"/>
    <property type="match status" value="1"/>
</dbReference>
<accession>A0A846TR22</accession>
<dbReference type="InterPro" id="IPR004358">
    <property type="entry name" value="Sig_transdc_His_kin-like_C"/>
</dbReference>
<dbReference type="GO" id="GO:0005524">
    <property type="term" value="F:ATP binding"/>
    <property type="evidence" value="ECO:0007669"/>
    <property type="project" value="UniProtKB-KW"/>
</dbReference>
<evidence type="ECO:0000256" key="4">
    <source>
        <dbReference type="ARBA" id="ARBA00022679"/>
    </source>
</evidence>
<dbReference type="SMART" id="SM00388">
    <property type="entry name" value="HisKA"/>
    <property type="match status" value="1"/>
</dbReference>
<evidence type="ECO:0000256" key="3">
    <source>
        <dbReference type="ARBA" id="ARBA00022553"/>
    </source>
</evidence>
<evidence type="ECO:0000313" key="12">
    <source>
        <dbReference type="Proteomes" id="UP000587942"/>
    </source>
</evidence>
<dbReference type="InterPro" id="IPR036097">
    <property type="entry name" value="HisK_dim/P_sf"/>
</dbReference>
<dbReference type="CDD" id="cd00082">
    <property type="entry name" value="HisKA"/>
    <property type="match status" value="1"/>
</dbReference>
<dbReference type="EC" id="2.7.13.3" evidence="2"/>
<dbReference type="PROSITE" id="PS50109">
    <property type="entry name" value="HIS_KIN"/>
    <property type="match status" value="1"/>
</dbReference>
<evidence type="ECO:0000256" key="5">
    <source>
        <dbReference type="ARBA" id="ARBA00022741"/>
    </source>
</evidence>
<dbReference type="AlphaFoldDB" id="A0A846TR22"/>
<keyword evidence="6" id="KW-0418">Kinase</keyword>
<proteinExistence type="predicted"/>
<dbReference type="InterPro" id="IPR003661">
    <property type="entry name" value="HisK_dim/P_dom"/>
</dbReference>
<evidence type="ECO:0000313" key="11">
    <source>
        <dbReference type="EMBL" id="NKE04336.1"/>
    </source>
</evidence>
<evidence type="ECO:0000256" key="9">
    <source>
        <dbReference type="SAM" id="Coils"/>
    </source>
</evidence>
<dbReference type="Proteomes" id="UP000587942">
    <property type="component" value="Unassembled WGS sequence"/>
</dbReference>
<evidence type="ECO:0000256" key="2">
    <source>
        <dbReference type="ARBA" id="ARBA00012438"/>
    </source>
</evidence>
<evidence type="ECO:0000256" key="8">
    <source>
        <dbReference type="ARBA" id="ARBA00023012"/>
    </source>
</evidence>
<feature type="domain" description="Histidine kinase" evidence="10">
    <location>
        <begin position="98"/>
        <end position="306"/>
    </location>
</feature>
<gene>
    <name evidence="11" type="ORF">GWK17_02390</name>
</gene>
<evidence type="ECO:0000256" key="1">
    <source>
        <dbReference type="ARBA" id="ARBA00000085"/>
    </source>
</evidence>
<dbReference type="PRINTS" id="PR00344">
    <property type="entry name" value="BCTRLSENSOR"/>
</dbReference>
<feature type="coiled-coil region" evidence="9">
    <location>
        <begin position="38"/>
        <end position="72"/>
    </location>
</feature>
<dbReference type="InterPro" id="IPR003594">
    <property type="entry name" value="HATPase_dom"/>
</dbReference>
<sequence length="306" mass="33975">MKAGNPLKTFHFSTEMKQSVSPSTYPNDKTFLVHELQMKKGELTMDDLKHKQAELESKSLELEQEIIDKQQTLMNLHQAIQTATSKFQAASASHLAAGLAHEIRNPLTTIKGFIQLLKPELQADRKKEFADVALDEINRANTLLTEFLSVLKPGSPEKRKLSMNKLAESILKLFSSESILKDIQFKGTFPKDELYVWADENGIKQVLVNLLKNAFEAVEGNPATRPEITLVVSKLEENVSVSVIDNGSGIDQLSLNKIFTPFYTTKAEGTGIGLAISKQIIESHGGQMSVVIEHNKTIFKFALPAV</sequence>
<dbReference type="RefSeq" id="WP_167830842.1">
    <property type="nucleotide sequence ID" value="NZ_JAAVUM010000001.1"/>
</dbReference>
<dbReference type="GO" id="GO:0000155">
    <property type="term" value="F:phosphorelay sensor kinase activity"/>
    <property type="evidence" value="ECO:0007669"/>
    <property type="project" value="InterPro"/>
</dbReference>
<dbReference type="SUPFAM" id="SSF47384">
    <property type="entry name" value="Homodimeric domain of signal transducing histidine kinase"/>
    <property type="match status" value="1"/>
</dbReference>
<dbReference type="Gene3D" id="1.10.287.130">
    <property type="match status" value="1"/>
</dbReference>
<evidence type="ECO:0000259" key="10">
    <source>
        <dbReference type="PROSITE" id="PS50109"/>
    </source>
</evidence>
<evidence type="ECO:0000256" key="7">
    <source>
        <dbReference type="ARBA" id="ARBA00022840"/>
    </source>
</evidence>
<dbReference type="PANTHER" id="PTHR43065">
    <property type="entry name" value="SENSOR HISTIDINE KINASE"/>
    <property type="match status" value="1"/>
</dbReference>
<comment type="catalytic activity">
    <reaction evidence="1">
        <text>ATP + protein L-histidine = ADP + protein N-phospho-L-histidine.</text>
        <dbReference type="EC" id="2.7.13.3"/>
    </reaction>
</comment>
<keyword evidence="4" id="KW-0808">Transferase</keyword>
<dbReference type="SMART" id="SM00387">
    <property type="entry name" value="HATPase_c"/>
    <property type="match status" value="1"/>
</dbReference>
<dbReference type="Pfam" id="PF00512">
    <property type="entry name" value="HisKA"/>
    <property type="match status" value="1"/>
</dbReference>
<dbReference type="InterPro" id="IPR005467">
    <property type="entry name" value="His_kinase_dom"/>
</dbReference>
<name>A0A846TR22_9BACI</name>
<protein>
    <recommendedName>
        <fullName evidence="2">histidine kinase</fullName>
        <ecNumber evidence="2">2.7.13.3</ecNumber>
    </recommendedName>
</protein>
<keyword evidence="8" id="KW-0902">Two-component regulatory system</keyword>
<dbReference type="InterPro" id="IPR036890">
    <property type="entry name" value="HATPase_C_sf"/>
</dbReference>